<sequence length="199" mass="21894">MLVFQDNCSIDGIVQYLCQCGDTFGPPNALVKPRPLTTPPACIEGSRHFAPKANMSKVTCHCYNCKGHYTNSCTSKTGHYYPRKRLSRVETGLSHSTVNIPTNVPTVPPERLLQAPEGLVAPSYSADHSPYKAELFVPDVRYSGNALHCVIVEEVHVVQTHSQEKAKGEAQTVVSKPYARQLLDKAPTKVMVLLLTPHI</sequence>
<accession>A0ACC2SAI4</accession>
<evidence type="ECO:0000313" key="1">
    <source>
        <dbReference type="EMBL" id="KAJ9059292.1"/>
    </source>
</evidence>
<proteinExistence type="predicted"/>
<gene>
    <name evidence="1" type="ORF">DSO57_1003909</name>
</gene>
<organism evidence="1 2">
    <name type="scientific">Entomophthora muscae</name>
    <dbReference type="NCBI Taxonomy" id="34485"/>
    <lineage>
        <taxon>Eukaryota</taxon>
        <taxon>Fungi</taxon>
        <taxon>Fungi incertae sedis</taxon>
        <taxon>Zoopagomycota</taxon>
        <taxon>Entomophthoromycotina</taxon>
        <taxon>Entomophthoromycetes</taxon>
        <taxon>Entomophthorales</taxon>
        <taxon>Entomophthoraceae</taxon>
        <taxon>Entomophthora</taxon>
    </lineage>
</organism>
<evidence type="ECO:0000313" key="2">
    <source>
        <dbReference type="Proteomes" id="UP001165960"/>
    </source>
</evidence>
<dbReference type="Proteomes" id="UP001165960">
    <property type="component" value="Unassembled WGS sequence"/>
</dbReference>
<protein>
    <submittedName>
        <fullName evidence="1">Uncharacterized protein</fullName>
    </submittedName>
</protein>
<reference evidence="1" key="1">
    <citation type="submission" date="2022-04" db="EMBL/GenBank/DDBJ databases">
        <title>Genome of the entomopathogenic fungus Entomophthora muscae.</title>
        <authorList>
            <person name="Elya C."/>
            <person name="Lovett B.R."/>
            <person name="Lee E."/>
            <person name="Macias A.M."/>
            <person name="Hajek A.E."/>
            <person name="De Bivort B.L."/>
            <person name="Kasson M.T."/>
            <person name="De Fine Licht H.H."/>
            <person name="Stajich J.E."/>
        </authorList>
    </citation>
    <scope>NUCLEOTIDE SEQUENCE</scope>
    <source>
        <strain evidence="1">Berkeley</strain>
    </source>
</reference>
<comment type="caution">
    <text evidence="1">The sequence shown here is derived from an EMBL/GenBank/DDBJ whole genome shotgun (WGS) entry which is preliminary data.</text>
</comment>
<name>A0ACC2SAI4_9FUNG</name>
<keyword evidence="2" id="KW-1185">Reference proteome</keyword>
<dbReference type="EMBL" id="QTSX02005689">
    <property type="protein sequence ID" value="KAJ9059292.1"/>
    <property type="molecule type" value="Genomic_DNA"/>
</dbReference>